<name>A0A1I7ZR45_9BILA</name>
<comment type="similarity">
    <text evidence="1">Belongs to the CutC family.</text>
</comment>
<dbReference type="WBParaSite" id="L893_g28983.t1">
    <property type="protein sequence ID" value="L893_g28983.t1"/>
    <property type="gene ID" value="L893_g28983"/>
</dbReference>
<evidence type="ECO:0000313" key="3">
    <source>
        <dbReference type="Proteomes" id="UP000095287"/>
    </source>
</evidence>
<dbReference type="Pfam" id="PF03932">
    <property type="entry name" value="CutC"/>
    <property type="match status" value="1"/>
</dbReference>
<dbReference type="AlphaFoldDB" id="A0A1I7ZR45"/>
<dbReference type="SUPFAM" id="SSF110395">
    <property type="entry name" value="CutC-like"/>
    <property type="match status" value="1"/>
</dbReference>
<dbReference type="InterPro" id="IPR005627">
    <property type="entry name" value="CutC-like"/>
</dbReference>
<dbReference type="InterPro" id="IPR036822">
    <property type="entry name" value="CutC-like_dom_sf"/>
</dbReference>
<accession>A0A1I7ZR45</accession>
<reference evidence="4" key="1">
    <citation type="submission" date="2016-11" db="UniProtKB">
        <authorList>
            <consortium name="WormBaseParasite"/>
        </authorList>
    </citation>
    <scope>IDENTIFICATION</scope>
</reference>
<protein>
    <recommendedName>
        <fullName evidence="2">Copper homeostasis protein cutC homolog</fullName>
    </recommendedName>
</protein>
<dbReference type="PANTHER" id="PTHR12598:SF0">
    <property type="entry name" value="COPPER HOMEOSTASIS PROTEIN CUTC HOMOLOG"/>
    <property type="match status" value="1"/>
</dbReference>
<evidence type="ECO:0000256" key="2">
    <source>
        <dbReference type="ARBA" id="ARBA00019014"/>
    </source>
</evidence>
<dbReference type="GO" id="GO:0005507">
    <property type="term" value="F:copper ion binding"/>
    <property type="evidence" value="ECO:0007669"/>
    <property type="project" value="TreeGrafter"/>
</dbReference>
<proteinExistence type="inferred from homology"/>
<sequence>MVFLEICLDSFESAEAAVQGGAKRVEVCSSLPQGGLTPTTGLLKHIKSAFPEVIAFCMLRPRGGDFVYTKDELKTILMDCEELKKSGADGFVFGALTP</sequence>
<evidence type="ECO:0000256" key="1">
    <source>
        <dbReference type="ARBA" id="ARBA00007768"/>
    </source>
</evidence>
<keyword evidence="3" id="KW-1185">Reference proteome</keyword>
<organism evidence="3 4">
    <name type="scientific">Steinernema glaseri</name>
    <dbReference type="NCBI Taxonomy" id="37863"/>
    <lineage>
        <taxon>Eukaryota</taxon>
        <taxon>Metazoa</taxon>
        <taxon>Ecdysozoa</taxon>
        <taxon>Nematoda</taxon>
        <taxon>Chromadorea</taxon>
        <taxon>Rhabditida</taxon>
        <taxon>Tylenchina</taxon>
        <taxon>Panagrolaimomorpha</taxon>
        <taxon>Strongyloidoidea</taxon>
        <taxon>Steinernematidae</taxon>
        <taxon>Steinernema</taxon>
    </lineage>
</organism>
<evidence type="ECO:0000313" key="4">
    <source>
        <dbReference type="WBParaSite" id="L893_g28983.t1"/>
    </source>
</evidence>
<dbReference type="Gene3D" id="3.20.20.380">
    <property type="entry name" value="Copper homeostasis (CutC) domain"/>
    <property type="match status" value="1"/>
</dbReference>
<dbReference type="Proteomes" id="UP000095287">
    <property type="component" value="Unplaced"/>
</dbReference>
<dbReference type="PANTHER" id="PTHR12598">
    <property type="entry name" value="COPPER HOMEOSTASIS PROTEIN CUTC"/>
    <property type="match status" value="1"/>
</dbReference>